<reference evidence="2" key="1">
    <citation type="journal article" date="2014" name="Front. Microbiol.">
        <title>High frequency of phylogenetically diverse reductive dehalogenase-homologous genes in deep subseafloor sedimentary metagenomes.</title>
        <authorList>
            <person name="Kawai M."/>
            <person name="Futagami T."/>
            <person name="Toyoda A."/>
            <person name="Takaki Y."/>
            <person name="Nishi S."/>
            <person name="Hori S."/>
            <person name="Arai W."/>
            <person name="Tsubouchi T."/>
            <person name="Morono Y."/>
            <person name="Uchiyama I."/>
            <person name="Ito T."/>
            <person name="Fujiyama A."/>
            <person name="Inagaki F."/>
            <person name="Takami H."/>
        </authorList>
    </citation>
    <scope>NUCLEOTIDE SEQUENCE</scope>
    <source>
        <strain evidence="2">Expedition CK06-06</strain>
    </source>
</reference>
<dbReference type="AlphaFoldDB" id="X0TSF2"/>
<protein>
    <submittedName>
        <fullName evidence="2">Uncharacterized protein</fullName>
    </submittedName>
</protein>
<keyword evidence="1" id="KW-0175">Coiled coil</keyword>
<feature type="non-terminal residue" evidence="2">
    <location>
        <position position="1"/>
    </location>
</feature>
<proteinExistence type="predicted"/>
<gene>
    <name evidence="2" type="ORF">S01H1_26322</name>
</gene>
<name>X0TSF2_9ZZZZ</name>
<dbReference type="EMBL" id="BARS01015947">
    <property type="protein sequence ID" value="GAF96149.1"/>
    <property type="molecule type" value="Genomic_DNA"/>
</dbReference>
<organism evidence="2">
    <name type="scientific">marine sediment metagenome</name>
    <dbReference type="NCBI Taxonomy" id="412755"/>
    <lineage>
        <taxon>unclassified sequences</taxon>
        <taxon>metagenomes</taxon>
        <taxon>ecological metagenomes</taxon>
    </lineage>
</organism>
<feature type="coiled-coil region" evidence="1">
    <location>
        <begin position="59"/>
        <end position="104"/>
    </location>
</feature>
<evidence type="ECO:0000313" key="2">
    <source>
        <dbReference type="EMBL" id="GAF96149.1"/>
    </source>
</evidence>
<comment type="caution">
    <text evidence="2">The sequence shown here is derived from an EMBL/GenBank/DDBJ whole genome shotgun (WGS) entry which is preliminary data.</text>
</comment>
<accession>X0TSF2</accession>
<evidence type="ECO:0000256" key="1">
    <source>
        <dbReference type="SAM" id="Coils"/>
    </source>
</evidence>
<sequence length="183" mass="21882">RKQPKKMYITIDLESFIIKLESVETDIYTIRNSIYNVLNVNLIKQTRLLEEMFNKKRNVQGLKEKVIKITTEYRNYENALVDLIEKSTEKENKINLEIQNIREKYNVNKNPKFIHLDIERCHQIGKREEILGSIKRIRNEIYENLKQVRKNHENVSLTIDNIYFELSLQTDSINKNISSLKNI</sequence>